<evidence type="ECO:0000256" key="7">
    <source>
        <dbReference type="ARBA" id="ARBA00023237"/>
    </source>
</evidence>
<comment type="subcellular location">
    <subcellularLocation>
        <location evidence="1">Cell outer membrane</location>
    </subcellularLocation>
</comment>
<evidence type="ECO:0000256" key="5">
    <source>
        <dbReference type="ARBA" id="ARBA00022692"/>
    </source>
</evidence>
<keyword evidence="3" id="KW-0813">Transport</keyword>
<dbReference type="InterPro" id="IPR003423">
    <property type="entry name" value="OMP_efflux"/>
</dbReference>
<name>A0A917F465_9PROT</name>
<organism evidence="11 12">
    <name type="scientific">Terasakiella brassicae</name>
    <dbReference type="NCBI Taxonomy" id="1634917"/>
    <lineage>
        <taxon>Bacteria</taxon>
        <taxon>Pseudomonadati</taxon>
        <taxon>Pseudomonadota</taxon>
        <taxon>Alphaproteobacteria</taxon>
        <taxon>Rhodospirillales</taxon>
        <taxon>Terasakiellaceae</taxon>
        <taxon>Terasakiella</taxon>
    </lineage>
</organism>
<dbReference type="Pfam" id="PF02321">
    <property type="entry name" value="OEP"/>
    <property type="match status" value="2"/>
</dbReference>
<dbReference type="Proteomes" id="UP000632498">
    <property type="component" value="Unassembled WGS sequence"/>
</dbReference>
<feature type="coiled-coil region" evidence="8">
    <location>
        <begin position="317"/>
        <end position="376"/>
    </location>
</feature>
<protein>
    <submittedName>
        <fullName evidence="11">Type I secretion protein TolC</fullName>
    </submittedName>
</protein>
<proteinExistence type="inferred from homology"/>
<dbReference type="GO" id="GO:1990281">
    <property type="term" value="C:efflux pump complex"/>
    <property type="evidence" value="ECO:0007669"/>
    <property type="project" value="TreeGrafter"/>
</dbReference>
<keyword evidence="5" id="KW-0812">Transmembrane</keyword>
<keyword evidence="6" id="KW-0472">Membrane</keyword>
<evidence type="ECO:0000313" key="11">
    <source>
        <dbReference type="EMBL" id="GGF51451.1"/>
    </source>
</evidence>
<feature type="signal peptide" evidence="10">
    <location>
        <begin position="1"/>
        <end position="24"/>
    </location>
</feature>
<reference evidence="11" key="1">
    <citation type="journal article" date="2014" name="Int. J. Syst. Evol. Microbiol.">
        <title>Complete genome sequence of Corynebacterium casei LMG S-19264T (=DSM 44701T), isolated from a smear-ripened cheese.</title>
        <authorList>
            <consortium name="US DOE Joint Genome Institute (JGI-PGF)"/>
            <person name="Walter F."/>
            <person name="Albersmeier A."/>
            <person name="Kalinowski J."/>
            <person name="Ruckert C."/>
        </authorList>
    </citation>
    <scope>NUCLEOTIDE SEQUENCE</scope>
    <source>
        <strain evidence="11">CGMCC 1.15254</strain>
    </source>
</reference>
<feature type="chain" id="PRO_5036926689" evidence="10">
    <location>
        <begin position="25"/>
        <end position="460"/>
    </location>
</feature>
<keyword evidence="12" id="KW-1185">Reference proteome</keyword>
<evidence type="ECO:0000313" key="12">
    <source>
        <dbReference type="Proteomes" id="UP000632498"/>
    </source>
</evidence>
<keyword evidence="10" id="KW-0732">Signal</keyword>
<feature type="region of interest" description="Disordered" evidence="9">
    <location>
        <begin position="72"/>
        <end position="96"/>
    </location>
</feature>
<dbReference type="InterPro" id="IPR010130">
    <property type="entry name" value="T1SS_OMP_TolC"/>
</dbReference>
<dbReference type="RefSeq" id="WP_188659843.1">
    <property type="nucleotide sequence ID" value="NZ_BMHV01000001.1"/>
</dbReference>
<accession>A0A917F465</accession>
<dbReference type="PANTHER" id="PTHR30026:SF22">
    <property type="entry name" value="OUTER MEMBRANE EFFLUX PROTEIN"/>
    <property type="match status" value="1"/>
</dbReference>
<gene>
    <name evidence="11" type="ORF">GCM10011332_00810</name>
</gene>
<keyword evidence="7" id="KW-0998">Cell outer membrane</keyword>
<keyword evidence="8" id="KW-0175">Coiled coil</keyword>
<dbReference type="AlphaFoldDB" id="A0A917F465"/>
<dbReference type="GO" id="GO:0015288">
    <property type="term" value="F:porin activity"/>
    <property type="evidence" value="ECO:0007669"/>
    <property type="project" value="TreeGrafter"/>
</dbReference>
<comment type="similarity">
    <text evidence="2">Belongs to the outer membrane factor (OMF) (TC 1.B.17) family.</text>
</comment>
<dbReference type="EMBL" id="BMHV01000001">
    <property type="protein sequence ID" value="GGF51451.1"/>
    <property type="molecule type" value="Genomic_DNA"/>
</dbReference>
<dbReference type="SUPFAM" id="SSF56954">
    <property type="entry name" value="Outer membrane efflux proteins (OEP)"/>
    <property type="match status" value="1"/>
</dbReference>
<evidence type="ECO:0000256" key="8">
    <source>
        <dbReference type="SAM" id="Coils"/>
    </source>
</evidence>
<evidence type="ECO:0000256" key="1">
    <source>
        <dbReference type="ARBA" id="ARBA00004442"/>
    </source>
</evidence>
<comment type="caution">
    <text evidence="11">The sequence shown here is derived from an EMBL/GenBank/DDBJ whole genome shotgun (WGS) entry which is preliminary data.</text>
</comment>
<dbReference type="InterPro" id="IPR051906">
    <property type="entry name" value="TolC-like"/>
</dbReference>
<keyword evidence="4" id="KW-1134">Transmembrane beta strand</keyword>
<evidence type="ECO:0000256" key="3">
    <source>
        <dbReference type="ARBA" id="ARBA00022448"/>
    </source>
</evidence>
<evidence type="ECO:0000256" key="9">
    <source>
        <dbReference type="SAM" id="MobiDB-lite"/>
    </source>
</evidence>
<dbReference type="NCBIfam" id="TIGR01844">
    <property type="entry name" value="type_I_sec_TolC"/>
    <property type="match status" value="1"/>
</dbReference>
<reference evidence="11" key="2">
    <citation type="submission" date="2020-09" db="EMBL/GenBank/DDBJ databases">
        <authorList>
            <person name="Sun Q."/>
            <person name="Zhou Y."/>
        </authorList>
    </citation>
    <scope>NUCLEOTIDE SEQUENCE</scope>
    <source>
        <strain evidence="11">CGMCC 1.15254</strain>
    </source>
</reference>
<evidence type="ECO:0000256" key="4">
    <source>
        <dbReference type="ARBA" id="ARBA00022452"/>
    </source>
</evidence>
<dbReference type="PANTHER" id="PTHR30026">
    <property type="entry name" value="OUTER MEMBRANE PROTEIN TOLC"/>
    <property type="match status" value="1"/>
</dbReference>
<sequence length="460" mass="50624">MNLRKNFLIGVALSAMAFSSQANAETLREALVKAYMNNPALNSERATVRATDEGVSQALANWRPEVTWTGTVAKERNDNNSRSGSNREQTLTPMTSSFSVTQPLFRGFQTEAATAEAESKVDAARARLLEKEQEVLMDAVLAYSNIVRDEAVLELNRNNEQVLRRQFEATNDRFEVGELTRTDVSQAEARFAKATADRIQSEGDLESSRATYQRVIGEIPTKPIPSPLPSDIPTTVEEVIERAQQNNPTFLAAVADEKAAMENIEEMAGKLLPELNLTASTDTALESSSRNSRTESASIGLSLKVPFYQKGTVYSQVREAKQTAAEKRMDMEEARRSAVESGRTGWEGLVTARARIQSFLAQIRSAEVALDGVQREAAVGSRTVLDVLDAEQELLDAKVSLVRAQRDELVAVYELKQAVGELTAEKLGLDTGIYDPKVHYDEVRDAWIGTSSVGDVDEKE</sequence>
<dbReference type="Gene3D" id="1.20.1600.10">
    <property type="entry name" value="Outer membrane efflux proteins (OEP)"/>
    <property type="match status" value="1"/>
</dbReference>
<evidence type="ECO:0000256" key="10">
    <source>
        <dbReference type="SAM" id="SignalP"/>
    </source>
</evidence>
<evidence type="ECO:0000256" key="6">
    <source>
        <dbReference type="ARBA" id="ARBA00023136"/>
    </source>
</evidence>
<evidence type="ECO:0000256" key="2">
    <source>
        <dbReference type="ARBA" id="ARBA00007613"/>
    </source>
</evidence>
<dbReference type="GO" id="GO:0015562">
    <property type="term" value="F:efflux transmembrane transporter activity"/>
    <property type="evidence" value="ECO:0007669"/>
    <property type="project" value="InterPro"/>
</dbReference>
<dbReference type="GO" id="GO:0009279">
    <property type="term" value="C:cell outer membrane"/>
    <property type="evidence" value="ECO:0007669"/>
    <property type="project" value="UniProtKB-SubCell"/>
</dbReference>